<name>A0A7E6FTK8_9MOLL</name>
<accession>A0A7E6FTK8</accession>
<proteinExistence type="predicted"/>
<protein>
    <submittedName>
        <fullName evidence="3">Uncharacterized protein LOC115226075 isoform X4</fullName>
    </submittedName>
</protein>
<gene>
    <name evidence="3" type="primary">LOC115226075</name>
</gene>
<sequence>MMSFPFRCVCRLRRQCSQICKVCCRESSTRYKICNLEDMKDAVEEESHEEELPDGSKVKHKLMRVRSESIDKKLTEKLVKVVEKLKAPKEHTTVEDYETVLPDGTIHRVHKVIKHSVSHIQREHQHEGMVEKVFDGVVKIPGSESQETLETFERPPHPETIVEQVEEVLPSGQVQKRKIIKNRMIHNIKTRHESFDNDLGQQNEEYEIDEVIPGTETCFYADIDGSSNVSSASCSDVEDMEEESDTKKTDLGTVQEVCEDGTIVTKEIVETRTTTTRTLHSRSGSVDKETTESVITEEFITPTPSPRSGSPIDEMKK</sequence>
<keyword evidence="2" id="KW-1185">Reference proteome</keyword>
<organism evidence="2 3">
    <name type="scientific">Octopus sinensis</name>
    <name type="common">East Asian common octopus</name>
    <dbReference type="NCBI Taxonomy" id="2607531"/>
    <lineage>
        <taxon>Eukaryota</taxon>
        <taxon>Metazoa</taxon>
        <taxon>Spiralia</taxon>
        <taxon>Lophotrochozoa</taxon>
        <taxon>Mollusca</taxon>
        <taxon>Cephalopoda</taxon>
        <taxon>Coleoidea</taxon>
        <taxon>Octopodiformes</taxon>
        <taxon>Octopoda</taxon>
        <taxon>Incirrata</taxon>
        <taxon>Octopodidae</taxon>
        <taxon>Octopus</taxon>
    </lineage>
</organism>
<reference evidence="3" key="1">
    <citation type="submission" date="2025-08" db="UniProtKB">
        <authorList>
            <consortium name="RefSeq"/>
        </authorList>
    </citation>
    <scope>IDENTIFICATION</scope>
</reference>
<evidence type="ECO:0000256" key="1">
    <source>
        <dbReference type="SAM" id="MobiDB-lite"/>
    </source>
</evidence>
<evidence type="ECO:0000313" key="3">
    <source>
        <dbReference type="RefSeq" id="XP_036370873.1"/>
    </source>
</evidence>
<dbReference type="AlphaFoldDB" id="A0A7E6FTK8"/>
<feature type="region of interest" description="Disordered" evidence="1">
    <location>
        <begin position="275"/>
        <end position="317"/>
    </location>
</feature>
<evidence type="ECO:0000313" key="2">
    <source>
        <dbReference type="Proteomes" id="UP000515154"/>
    </source>
</evidence>
<dbReference type="RefSeq" id="XP_036370873.1">
    <property type="nucleotide sequence ID" value="XM_036514980.1"/>
</dbReference>
<dbReference type="Proteomes" id="UP000515154">
    <property type="component" value="Linkage group LG29"/>
</dbReference>